<dbReference type="Pfam" id="PF01258">
    <property type="entry name" value="zf-dskA_traR"/>
    <property type="match status" value="1"/>
</dbReference>
<evidence type="ECO:0000313" key="9">
    <source>
        <dbReference type="Proteomes" id="UP000247005"/>
    </source>
</evidence>
<comment type="caution">
    <text evidence="7">The sequence shown here is derived from an EMBL/GenBank/DDBJ whole genome shotgun (WGS) entry which is preliminary data.</text>
</comment>
<dbReference type="RefSeq" id="WP_103675019.1">
    <property type="nucleotide sequence ID" value="NZ_PQGD01000005.1"/>
</dbReference>
<keyword evidence="8" id="KW-1185">Reference proteome</keyword>
<dbReference type="AlphaFoldDB" id="A0A2P5GSU8"/>
<keyword evidence="2" id="KW-0863">Zinc-finger</keyword>
<accession>A0A2P5GSU8</accession>
<dbReference type="OrthoDB" id="962301at2"/>
<dbReference type="PROSITE" id="PS51128">
    <property type="entry name" value="ZF_DKSA_2"/>
    <property type="match status" value="1"/>
</dbReference>
<organism evidence="7 9">
    <name type="scientific">Superficieibacter electus</name>
    <dbReference type="NCBI Taxonomy" id="2022662"/>
    <lineage>
        <taxon>Bacteria</taxon>
        <taxon>Pseudomonadati</taxon>
        <taxon>Pseudomonadota</taxon>
        <taxon>Gammaproteobacteria</taxon>
        <taxon>Enterobacterales</taxon>
        <taxon>Enterobacteriaceae</taxon>
        <taxon>Superficieibacter</taxon>
    </lineage>
</organism>
<evidence type="ECO:0000313" key="8">
    <source>
        <dbReference type="Proteomes" id="UP000237073"/>
    </source>
</evidence>
<dbReference type="Proteomes" id="UP000247005">
    <property type="component" value="Unassembled WGS sequence"/>
</dbReference>
<dbReference type="SUPFAM" id="SSF57716">
    <property type="entry name" value="Glucocorticoid receptor-like (DNA-binding domain)"/>
    <property type="match status" value="1"/>
</dbReference>
<dbReference type="EMBL" id="PQGD01000005">
    <property type="protein sequence ID" value="POP49619.1"/>
    <property type="molecule type" value="Genomic_DNA"/>
</dbReference>
<sequence>MPSEIIDAANELVQQRIDMVVASHRINHNAVSATHCIQCGEKISDKRREAVKGCTMCHECQGIAELKRKQRGF</sequence>
<proteinExistence type="predicted"/>
<feature type="zinc finger region" description="dksA C4-type" evidence="4">
    <location>
        <begin position="36"/>
        <end position="60"/>
    </location>
</feature>
<keyword evidence="1" id="KW-0479">Metal-binding</keyword>
<evidence type="ECO:0000313" key="6">
    <source>
        <dbReference type="EMBL" id="POP46882.1"/>
    </source>
</evidence>
<dbReference type="PANTHER" id="PTHR38777:SF1">
    <property type="entry name" value="DNAK SUPPRESSOR PROTEIN"/>
    <property type="match status" value="1"/>
</dbReference>
<dbReference type="EMBL" id="PQGE01000003">
    <property type="protein sequence ID" value="POP46882.1"/>
    <property type="molecule type" value="Genomic_DNA"/>
</dbReference>
<dbReference type="GO" id="GO:0008270">
    <property type="term" value="F:zinc ion binding"/>
    <property type="evidence" value="ECO:0007669"/>
    <property type="project" value="UniProtKB-KW"/>
</dbReference>
<dbReference type="Proteomes" id="UP000237073">
    <property type="component" value="Unassembled WGS sequence"/>
</dbReference>
<dbReference type="Gene3D" id="1.20.120.910">
    <property type="entry name" value="DksA, coiled-coil domain"/>
    <property type="match status" value="1"/>
</dbReference>
<evidence type="ECO:0000256" key="1">
    <source>
        <dbReference type="ARBA" id="ARBA00022723"/>
    </source>
</evidence>
<gene>
    <name evidence="7" type="ORF">CHU32_08200</name>
    <name evidence="6" type="ORF">CHU33_05250</name>
</gene>
<evidence type="ECO:0000256" key="4">
    <source>
        <dbReference type="PROSITE-ProRule" id="PRU00510"/>
    </source>
</evidence>
<dbReference type="PANTHER" id="PTHR38777">
    <property type="entry name" value="FELS-2 PROPHAGE PROTEIN"/>
    <property type="match status" value="1"/>
</dbReference>
<evidence type="ECO:0000259" key="5">
    <source>
        <dbReference type="Pfam" id="PF01258"/>
    </source>
</evidence>
<dbReference type="GO" id="GO:1900378">
    <property type="term" value="P:positive regulation of secondary metabolite biosynthetic process"/>
    <property type="evidence" value="ECO:0007669"/>
    <property type="project" value="TreeGrafter"/>
</dbReference>
<evidence type="ECO:0000256" key="2">
    <source>
        <dbReference type="ARBA" id="ARBA00022771"/>
    </source>
</evidence>
<reference evidence="8 9" key="1">
    <citation type="submission" date="2018-01" db="EMBL/GenBank/DDBJ databases">
        <title>Superficieibacter electus gen. nov., sp. nov., an extended-spectrum beta-lactamase possessing member of the Enterobacteriaceae family, isolated from intensive care unit surfaces.</title>
        <authorList>
            <person name="Potter R.F."/>
            <person name="D'Souza A.W."/>
        </authorList>
    </citation>
    <scope>NUCLEOTIDE SEQUENCE [LARGE SCALE GENOMIC DNA]</scope>
    <source>
        <strain evidence="7 9">BP-1</strain>
        <strain evidence="6 8">BP-2</strain>
    </source>
</reference>
<dbReference type="InterPro" id="IPR000962">
    <property type="entry name" value="Znf_DskA_TraR"/>
</dbReference>
<feature type="domain" description="Zinc finger DksA/TraR C4-type" evidence="5">
    <location>
        <begin position="35"/>
        <end position="65"/>
    </location>
</feature>
<evidence type="ECO:0000313" key="7">
    <source>
        <dbReference type="EMBL" id="POP49619.1"/>
    </source>
</evidence>
<name>A0A2P5GSU8_9ENTR</name>
<protein>
    <submittedName>
        <fullName evidence="7">Conjugal transfer protein TraR</fullName>
    </submittedName>
</protein>
<evidence type="ECO:0000256" key="3">
    <source>
        <dbReference type="ARBA" id="ARBA00022833"/>
    </source>
</evidence>
<keyword evidence="3" id="KW-0862">Zinc</keyword>